<sequence length="73" mass="8686">MMRVREEERLREERESISILFRPQKTKREERRLSAQGFTEMGQCWAQAKLVEICRVWASQKSLMGQQKQTSLG</sequence>
<dbReference type="Proteomes" id="UP000712600">
    <property type="component" value="Unassembled WGS sequence"/>
</dbReference>
<evidence type="ECO:0000313" key="2">
    <source>
        <dbReference type="Proteomes" id="UP000712600"/>
    </source>
</evidence>
<evidence type="ECO:0000313" key="1">
    <source>
        <dbReference type="EMBL" id="KAF3508289.1"/>
    </source>
</evidence>
<accession>A0A8S9NXS1</accession>
<protein>
    <submittedName>
        <fullName evidence="1">Uncharacterized protein</fullName>
    </submittedName>
</protein>
<comment type="caution">
    <text evidence="1">The sequence shown here is derived from an EMBL/GenBank/DDBJ whole genome shotgun (WGS) entry which is preliminary data.</text>
</comment>
<dbReference type="AlphaFoldDB" id="A0A8S9NXS1"/>
<reference evidence="1" key="1">
    <citation type="submission" date="2019-12" db="EMBL/GenBank/DDBJ databases">
        <title>Genome sequencing and annotation of Brassica cretica.</title>
        <authorList>
            <person name="Studholme D.J."/>
            <person name="Sarris P."/>
        </authorList>
    </citation>
    <scope>NUCLEOTIDE SEQUENCE</scope>
    <source>
        <strain evidence="1">PFS-109/04</strain>
        <tissue evidence="1">Leaf</tissue>
    </source>
</reference>
<dbReference type="EMBL" id="QGKX02001521">
    <property type="protein sequence ID" value="KAF3508289.1"/>
    <property type="molecule type" value="Genomic_DNA"/>
</dbReference>
<organism evidence="1 2">
    <name type="scientific">Brassica cretica</name>
    <name type="common">Mustard</name>
    <dbReference type="NCBI Taxonomy" id="69181"/>
    <lineage>
        <taxon>Eukaryota</taxon>
        <taxon>Viridiplantae</taxon>
        <taxon>Streptophyta</taxon>
        <taxon>Embryophyta</taxon>
        <taxon>Tracheophyta</taxon>
        <taxon>Spermatophyta</taxon>
        <taxon>Magnoliopsida</taxon>
        <taxon>eudicotyledons</taxon>
        <taxon>Gunneridae</taxon>
        <taxon>Pentapetalae</taxon>
        <taxon>rosids</taxon>
        <taxon>malvids</taxon>
        <taxon>Brassicales</taxon>
        <taxon>Brassicaceae</taxon>
        <taxon>Brassiceae</taxon>
        <taxon>Brassica</taxon>
    </lineage>
</organism>
<name>A0A8S9NXS1_BRACR</name>
<gene>
    <name evidence="1" type="ORF">F2Q69_00009845</name>
</gene>
<proteinExistence type="predicted"/>